<dbReference type="AlphaFoldDB" id="A0A9X2KBS0"/>
<evidence type="ECO:0000256" key="1">
    <source>
        <dbReference type="SAM" id="SignalP"/>
    </source>
</evidence>
<dbReference type="Proteomes" id="UP001139722">
    <property type="component" value="Unassembled WGS sequence"/>
</dbReference>
<proteinExistence type="predicted"/>
<gene>
    <name evidence="2" type="ORF">BJ978_001590</name>
</gene>
<evidence type="ECO:0000313" key="2">
    <source>
        <dbReference type="EMBL" id="MCP2370914.1"/>
    </source>
</evidence>
<sequence>MPNLRSRQLVLAAALAALTITLSGCLADANPSPSASPPPSESAPIFATDEEALAAAVAAYDAYLDVAQQVGEDGGAEPDRIRAAVTDEYADEEIPNYASLGDNDYRIVGRGTLGKATLMERTDSTVHIYGCVGVGTSRVIDGDGKDVTPTGRPQSVPLELTFQIDNGELLLSSSDVWPGDDFC</sequence>
<organism evidence="2 3">
    <name type="scientific">Agromyces terreus</name>
    <dbReference type="NCBI Taxonomy" id="424795"/>
    <lineage>
        <taxon>Bacteria</taxon>
        <taxon>Bacillati</taxon>
        <taxon>Actinomycetota</taxon>
        <taxon>Actinomycetes</taxon>
        <taxon>Micrococcales</taxon>
        <taxon>Microbacteriaceae</taxon>
        <taxon>Agromyces</taxon>
    </lineage>
</organism>
<reference evidence="2" key="1">
    <citation type="submission" date="2022-06" db="EMBL/GenBank/DDBJ databases">
        <title>Sequencing the genomes of 1000 actinobacteria strains.</title>
        <authorList>
            <person name="Klenk H.-P."/>
        </authorList>
    </citation>
    <scope>NUCLEOTIDE SEQUENCE</scope>
    <source>
        <strain evidence="2">DSM 22016</strain>
    </source>
</reference>
<name>A0A9X2KBS0_9MICO</name>
<evidence type="ECO:0000313" key="3">
    <source>
        <dbReference type="Proteomes" id="UP001139722"/>
    </source>
</evidence>
<feature type="signal peptide" evidence="1">
    <location>
        <begin position="1"/>
        <end position="29"/>
    </location>
</feature>
<evidence type="ECO:0008006" key="4">
    <source>
        <dbReference type="Google" id="ProtNLM"/>
    </source>
</evidence>
<dbReference type="PROSITE" id="PS51257">
    <property type="entry name" value="PROKAR_LIPOPROTEIN"/>
    <property type="match status" value="1"/>
</dbReference>
<dbReference type="RefSeq" id="WP_156999295.1">
    <property type="nucleotide sequence ID" value="NZ_BAAANU010000011.1"/>
</dbReference>
<comment type="caution">
    <text evidence="2">The sequence shown here is derived from an EMBL/GenBank/DDBJ whole genome shotgun (WGS) entry which is preliminary data.</text>
</comment>
<accession>A0A9X2KBS0</accession>
<dbReference type="EMBL" id="JAMZDY010000001">
    <property type="protein sequence ID" value="MCP2370914.1"/>
    <property type="molecule type" value="Genomic_DNA"/>
</dbReference>
<feature type="chain" id="PRO_5040957440" description="Nuclear transport factor 2 family protein" evidence="1">
    <location>
        <begin position="30"/>
        <end position="183"/>
    </location>
</feature>
<keyword evidence="3" id="KW-1185">Reference proteome</keyword>
<keyword evidence="1" id="KW-0732">Signal</keyword>
<protein>
    <recommendedName>
        <fullName evidence="4">Nuclear transport factor 2 family protein</fullName>
    </recommendedName>
</protein>
<dbReference type="OrthoDB" id="5124656at2"/>